<dbReference type="Proteomes" id="UP000199068">
    <property type="component" value="Unassembled WGS sequence"/>
</dbReference>
<dbReference type="Pfam" id="PF14344">
    <property type="entry name" value="DUF4397"/>
    <property type="match status" value="1"/>
</dbReference>
<protein>
    <recommendedName>
        <fullName evidence="1">DUF4397 domain-containing protein</fullName>
    </recommendedName>
</protein>
<evidence type="ECO:0000259" key="1">
    <source>
        <dbReference type="Pfam" id="PF14344"/>
    </source>
</evidence>
<dbReference type="AlphaFoldDB" id="A0A1G9RQJ9"/>
<dbReference type="RefSeq" id="WP_092727091.1">
    <property type="nucleotide sequence ID" value="NZ_FNGW01000007.1"/>
</dbReference>
<evidence type="ECO:0000313" key="2">
    <source>
        <dbReference type="EMBL" id="SDM25629.1"/>
    </source>
</evidence>
<accession>A0A1G9RQJ9</accession>
<reference evidence="2 3" key="1">
    <citation type="submission" date="2016-10" db="EMBL/GenBank/DDBJ databases">
        <authorList>
            <person name="de Groot N.N."/>
        </authorList>
    </citation>
    <scope>NUCLEOTIDE SEQUENCE [LARGE SCALE GENOMIC DNA]</scope>
    <source>
        <strain evidence="2 3">DSM 797</strain>
    </source>
</reference>
<dbReference type="InterPro" id="IPR025510">
    <property type="entry name" value="DUF4397"/>
</dbReference>
<evidence type="ECO:0000313" key="3">
    <source>
        <dbReference type="Proteomes" id="UP000199068"/>
    </source>
</evidence>
<dbReference type="STRING" id="1121325.SAMN04515677_107105"/>
<keyword evidence="3" id="KW-1185">Reference proteome</keyword>
<name>A0A1G9RQJ9_9FIRM</name>
<sequence length="200" mass="23055">MRNFKENYSLVRILHAIPEGEEVDVYINGFPFYNDIRFAQFTPYIYVPEGSHIFSVYLKDTKDEPIVEKTVDVKCNELITMPIIINNGKVDLLPIKEEMGVPTGNTSKFKFVHLVPDAPDVNILMDNQQIFSNVKYMDYTEYEELDPKEYKMDIEVAKNNTIALTNKINLNPNKIYTFYAIGKIPNVDIIQTLDGATFLI</sequence>
<proteinExistence type="predicted"/>
<feature type="domain" description="DUF4397" evidence="1">
    <location>
        <begin position="9"/>
        <end position="123"/>
    </location>
</feature>
<organism evidence="2 3">
    <name type="scientific">Romboutsia lituseburensis DSM 797</name>
    <dbReference type="NCBI Taxonomy" id="1121325"/>
    <lineage>
        <taxon>Bacteria</taxon>
        <taxon>Bacillati</taxon>
        <taxon>Bacillota</taxon>
        <taxon>Clostridia</taxon>
        <taxon>Peptostreptococcales</taxon>
        <taxon>Peptostreptococcaceae</taxon>
        <taxon>Romboutsia</taxon>
    </lineage>
</organism>
<gene>
    <name evidence="2" type="ORF">SAMN04515677_107105</name>
</gene>
<dbReference type="EMBL" id="FNGW01000007">
    <property type="protein sequence ID" value="SDM25629.1"/>
    <property type="molecule type" value="Genomic_DNA"/>
</dbReference>